<dbReference type="EMBL" id="JANBUP010001732">
    <property type="protein sequence ID" value="KAJ2803872.1"/>
    <property type="molecule type" value="Genomic_DNA"/>
</dbReference>
<reference evidence="1" key="1">
    <citation type="submission" date="2022-07" db="EMBL/GenBank/DDBJ databases">
        <title>Phylogenomic reconstructions and comparative analyses of Kickxellomycotina fungi.</title>
        <authorList>
            <person name="Reynolds N.K."/>
            <person name="Stajich J.E."/>
            <person name="Barry K."/>
            <person name="Grigoriev I.V."/>
            <person name="Crous P."/>
            <person name="Smith M.E."/>
        </authorList>
    </citation>
    <scope>NUCLEOTIDE SEQUENCE</scope>
    <source>
        <strain evidence="1">CBS 102833</strain>
    </source>
</reference>
<comment type="caution">
    <text evidence="1">The sequence shown here is derived from an EMBL/GenBank/DDBJ whole genome shotgun (WGS) entry which is preliminary data.</text>
</comment>
<evidence type="ECO:0000313" key="2">
    <source>
        <dbReference type="Proteomes" id="UP001140096"/>
    </source>
</evidence>
<sequence length="73" mass="7936">MAANLALIYLFLPETKNLTLEEMDTLFAGSVWAFRSASSARKEENFHSAVTTIATDTLAADASLDSYEMTATV</sequence>
<keyword evidence="2" id="KW-1185">Reference proteome</keyword>
<protein>
    <submittedName>
        <fullName evidence="1">Uncharacterized protein</fullName>
    </submittedName>
</protein>
<dbReference type="Proteomes" id="UP001140096">
    <property type="component" value="Unassembled WGS sequence"/>
</dbReference>
<gene>
    <name evidence="1" type="ORF">H4S07_004362</name>
</gene>
<name>A0ACC1L9C5_9FUNG</name>
<proteinExistence type="predicted"/>
<accession>A0ACC1L9C5</accession>
<organism evidence="1 2">
    <name type="scientific">Coemansia furcata</name>
    <dbReference type="NCBI Taxonomy" id="417177"/>
    <lineage>
        <taxon>Eukaryota</taxon>
        <taxon>Fungi</taxon>
        <taxon>Fungi incertae sedis</taxon>
        <taxon>Zoopagomycota</taxon>
        <taxon>Kickxellomycotina</taxon>
        <taxon>Kickxellomycetes</taxon>
        <taxon>Kickxellales</taxon>
        <taxon>Kickxellaceae</taxon>
        <taxon>Coemansia</taxon>
    </lineage>
</organism>
<evidence type="ECO:0000313" key="1">
    <source>
        <dbReference type="EMBL" id="KAJ2803872.1"/>
    </source>
</evidence>